<feature type="domain" description="Thioredoxin-like fold" evidence="6">
    <location>
        <begin position="59"/>
        <end position="197"/>
    </location>
</feature>
<keyword evidence="2" id="KW-0732">Signal</keyword>
<dbReference type="InterPro" id="IPR012336">
    <property type="entry name" value="Thioredoxin-like_fold"/>
</dbReference>
<comment type="similarity">
    <text evidence="1">Belongs to the thioredoxin family. DsbA subfamily.</text>
</comment>
<proteinExistence type="inferred from homology"/>
<dbReference type="PANTHER" id="PTHR13887">
    <property type="entry name" value="GLUTATHIONE S-TRANSFERASE KAPPA"/>
    <property type="match status" value="1"/>
</dbReference>
<dbReference type="EMBL" id="BAABIL010000288">
    <property type="protein sequence ID" value="GAA4979766.1"/>
    <property type="molecule type" value="Genomic_DNA"/>
</dbReference>
<sequence>MLTTTAVLAAVVAVAPVVAVLLARGGEEEAASGAPVPATATGAAGGYVLPGSPAEGEAPRLDVWLDYQCPVCKRFETSSGEALVELAGSGSARVVVHTLSFLDTGLGNDSSSRAAQGAAAAADQGRFAEYTRQVYARQPEQEGDGYTDDVLQEAAEAAGVGDVTRWREALDAGTYAGFVEDVQEAMPDEVEGTPTVQLTAGGSTRALDTTTLLGSDGPAYLREQVDAASAS</sequence>
<evidence type="ECO:0000313" key="7">
    <source>
        <dbReference type="EMBL" id="GAA4979766.1"/>
    </source>
</evidence>
<dbReference type="RefSeq" id="WP_425560167.1">
    <property type="nucleotide sequence ID" value="NZ_BAABIL010000288.1"/>
</dbReference>
<evidence type="ECO:0000256" key="4">
    <source>
        <dbReference type="ARBA" id="ARBA00023157"/>
    </source>
</evidence>
<gene>
    <name evidence="7" type="ORF">GCM10023225_20100</name>
</gene>
<dbReference type="Gene3D" id="3.40.30.10">
    <property type="entry name" value="Glutaredoxin"/>
    <property type="match status" value="1"/>
</dbReference>
<evidence type="ECO:0000256" key="3">
    <source>
        <dbReference type="ARBA" id="ARBA00023002"/>
    </source>
</evidence>
<comment type="caution">
    <text evidence="7">The sequence shown here is derived from an EMBL/GenBank/DDBJ whole genome shotgun (WGS) entry which is preliminary data.</text>
</comment>
<accession>A0ABP9HVI4</accession>
<dbReference type="InterPro" id="IPR036249">
    <property type="entry name" value="Thioredoxin-like_sf"/>
</dbReference>
<dbReference type="SUPFAM" id="SSF52833">
    <property type="entry name" value="Thioredoxin-like"/>
    <property type="match status" value="1"/>
</dbReference>
<reference evidence="8" key="1">
    <citation type="journal article" date="2019" name="Int. J. Syst. Evol. Microbiol.">
        <title>The Global Catalogue of Microorganisms (GCM) 10K type strain sequencing project: providing services to taxonomists for standard genome sequencing and annotation.</title>
        <authorList>
            <consortium name="The Broad Institute Genomics Platform"/>
            <consortium name="The Broad Institute Genome Sequencing Center for Infectious Disease"/>
            <person name="Wu L."/>
            <person name="Ma J."/>
        </authorList>
    </citation>
    <scope>NUCLEOTIDE SEQUENCE [LARGE SCALE GENOMIC DNA]</scope>
    <source>
        <strain evidence="8">JCM 18126</strain>
    </source>
</reference>
<organism evidence="7 8">
    <name type="scientific">Kineococcus glutinatus</name>
    <dbReference type="NCBI Taxonomy" id="1070872"/>
    <lineage>
        <taxon>Bacteria</taxon>
        <taxon>Bacillati</taxon>
        <taxon>Actinomycetota</taxon>
        <taxon>Actinomycetes</taxon>
        <taxon>Kineosporiales</taxon>
        <taxon>Kineosporiaceae</taxon>
        <taxon>Kineococcus</taxon>
    </lineage>
</organism>
<evidence type="ECO:0000256" key="2">
    <source>
        <dbReference type="ARBA" id="ARBA00022729"/>
    </source>
</evidence>
<keyword evidence="5" id="KW-0676">Redox-active center</keyword>
<evidence type="ECO:0000259" key="6">
    <source>
        <dbReference type="Pfam" id="PF13462"/>
    </source>
</evidence>
<keyword evidence="4" id="KW-1015">Disulfide bond</keyword>
<dbReference type="Pfam" id="PF13462">
    <property type="entry name" value="Thioredoxin_4"/>
    <property type="match status" value="1"/>
</dbReference>
<dbReference type="PANTHER" id="PTHR13887:SF14">
    <property type="entry name" value="DISULFIDE BOND FORMATION PROTEIN D"/>
    <property type="match status" value="1"/>
</dbReference>
<keyword evidence="3" id="KW-0560">Oxidoreductase</keyword>
<name>A0ABP9HVI4_9ACTN</name>
<keyword evidence="8" id="KW-1185">Reference proteome</keyword>
<dbReference type="CDD" id="cd02972">
    <property type="entry name" value="DsbA_family"/>
    <property type="match status" value="1"/>
</dbReference>
<evidence type="ECO:0000313" key="8">
    <source>
        <dbReference type="Proteomes" id="UP001501195"/>
    </source>
</evidence>
<evidence type="ECO:0000256" key="5">
    <source>
        <dbReference type="ARBA" id="ARBA00023284"/>
    </source>
</evidence>
<protein>
    <recommendedName>
        <fullName evidence="6">Thioredoxin-like fold domain-containing protein</fullName>
    </recommendedName>
</protein>
<dbReference type="Proteomes" id="UP001501195">
    <property type="component" value="Unassembled WGS sequence"/>
</dbReference>
<evidence type="ECO:0000256" key="1">
    <source>
        <dbReference type="ARBA" id="ARBA00005791"/>
    </source>
</evidence>